<dbReference type="Proteomes" id="UP001228905">
    <property type="component" value="Unassembled WGS sequence"/>
</dbReference>
<dbReference type="Gene3D" id="3.90.1300.10">
    <property type="entry name" value="Amidase signature (AS) domain"/>
    <property type="match status" value="1"/>
</dbReference>
<organism evidence="3 4">
    <name type="scientific">Caulobacter ginsengisoli</name>
    <dbReference type="NCBI Taxonomy" id="400775"/>
    <lineage>
        <taxon>Bacteria</taxon>
        <taxon>Pseudomonadati</taxon>
        <taxon>Pseudomonadota</taxon>
        <taxon>Alphaproteobacteria</taxon>
        <taxon>Caulobacterales</taxon>
        <taxon>Caulobacteraceae</taxon>
        <taxon>Caulobacter</taxon>
    </lineage>
</organism>
<feature type="domain" description="Amidase" evidence="2">
    <location>
        <begin position="27"/>
        <end position="454"/>
    </location>
</feature>
<dbReference type="GO" id="GO:0004040">
    <property type="term" value="F:amidase activity"/>
    <property type="evidence" value="ECO:0007669"/>
    <property type="project" value="UniProtKB-EC"/>
</dbReference>
<proteinExistence type="inferred from homology"/>
<evidence type="ECO:0000313" key="3">
    <source>
        <dbReference type="EMBL" id="MDQ0463347.1"/>
    </source>
</evidence>
<dbReference type="InterPro" id="IPR036928">
    <property type="entry name" value="AS_sf"/>
</dbReference>
<dbReference type="SUPFAM" id="SSF75304">
    <property type="entry name" value="Amidase signature (AS) enzymes"/>
    <property type="match status" value="1"/>
</dbReference>
<sequence>MAFAEYADHDGLGLAALVKKGEVTPAELVEACIERIEKHNGVLNAVVHKAYDEARKTAAGDLPDGAFKGVPFLIKDLGMQVKGWPRSSGSLFAQVPADTEDNELTRRYRASGVVLVGKTNTPEFGIPGVTTSRRLGACSNPWDPTRISGGSSGGAASATAAGIVPLAHASDGLGSIRIPAACCGLVGLKITRDRNPQGPEDSDRAIGFSVDHVVSRTVRDSAAMLDATGYAEADSPYATPAKAGPYLDEVSRSPGRLRIAWSSETANGKPISPEVQAALEKTAQALAALGHEVFERGLGIDYRTLYRSQSLVGAANFAAGMQRWVEKLGREPAEGEIEGLARRAYEGGKRITGQQAMYGWQQLRIMNRQILQRFEDIDVYLTPVLGTTPPKHEFLDTLTDDLRAFDKAQAQTFPFTPPFNFTGQPSLSLPLCESEDGLPIAMMFTGRYADEATLFRLAGQLEKELPWAGRKPQVWN</sequence>
<dbReference type="InterPro" id="IPR000120">
    <property type="entry name" value="Amidase"/>
</dbReference>
<dbReference type="PANTHER" id="PTHR11895">
    <property type="entry name" value="TRANSAMIDASE"/>
    <property type="match status" value="1"/>
</dbReference>
<dbReference type="InterPro" id="IPR023631">
    <property type="entry name" value="Amidase_dom"/>
</dbReference>
<keyword evidence="3" id="KW-0378">Hydrolase</keyword>
<evidence type="ECO:0000313" key="4">
    <source>
        <dbReference type="Proteomes" id="UP001228905"/>
    </source>
</evidence>
<evidence type="ECO:0000259" key="2">
    <source>
        <dbReference type="Pfam" id="PF01425"/>
    </source>
</evidence>
<dbReference type="RefSeq" id="WP_307347131.1">
    <property type="nucleotide sequence ID" value="NZ_JAUSVS010000002.1"/>
</dbReference>
<protein>
    <submittedName>
        <fullName evidence="3">Amidase</fullName>
        <ecNumber evidence="3">3.5.1.4</ecNumber>
    </submittedName>
</protein>
<dbReference type="PANTHER" id="PTHR11895:SF7">
    <property type="entry name" value="GLUTAMYL-TRNA(GLN) AMIDOTRANSFERASE SUBUNIT A, MITOCHONDRIAL"/>
    <property type="match status" value="1"/>
</dbReference>
<comment type="caution">
    <text evidence="3">The sequence shown here is derived from an EMBL/GenBank/DDBJ whole genome shotgun (WGS) entry which is preliminary data.</text>
</comment>
<dbReference type="EC" id="3.5.1.4" evidence="3"/>
<accession>A0ABU0IMV8</accession>
<name>A0ABU0IMV8_9CAUL</name>
<dbReference type="Pfam" id="PF01425">
    <property type="entry name" value="Amidase"/>
    <property type="match status" value="1"/>
</dbReference>
<comment type="similarity">
    <text evidence="1">Belongs to the amidase family.</text>
</comment>
<dbReference type="EMBL" id="JAUSVS010000002">
    <property type="protein sequence ID" value="MDQ0463347.1"/>
    <property type="molecule type" value="Genomic_DNA"/>
</dbReference>
<evidence type="ECO:0000256" key="1">
    <source>
        <dbReference type="ARBA" id="ARBA00009199"/>
    </source>
</evidence>
<keyword evidence="4" id="KW-1185">Reference proteome</keyword>
<reference evidence="3 4" key="1">
    <citation type="submission" date="2023-07" db="EMBL/GenBank/DDBJ databases">
        <title>Genomic Encyclopedia of Type Strains, Phase IV (KMG-IV): sequencing the most valuable type-strain genomes for metagenomic binning, comparative biology and taxonomic classification.</title>
        <authorList>
            <person name="Goeker M."/>
        </authorList>
    </citation>
    <scope>NUCLEOTIDE SEQUENCE [LARGE SCALE GENOMIC DNA]</scope>
    <source>
        <strain evidence="3 4">DSM 18695</strain>
    </source>
</reference>
<gene>
    <name evidence="3" type="ORF">QO010_001118</name>
</gene>